<sequence>MTEIKIWFTDFYQGFDARNNPFTNLLSEHYKIILDKNSPDFLFFSCYGHDFLNYDCVRIFYTGENIRPDFNLSDYAIGFDYLQYEDRYLRFPNFALFEGQFEELKRETTYTPKLEKEFFCNFIYSNHQANPVRDQFFQALNDYKPITSPGTHLNNSKISIGGRFSENWMFDKIEFQSKCKFTIAFENSSSPGYTTEKIMHAFVAGSIPIYWGDPKVTADFNKEAFINVHDFENLSEVVNRVIEIDQNAEAFQDMLAQPPFRRNKIPSNLKMERLTEFLTYILDQDRKVATRRPKFGTTPNYEQKLKGLFSTKNSKGWKRLFKS</sequence>
<dbReference type="InterPro" id="IPR001503">
    <property type="entry name" value="Glyco_trans_10"/>
</dbReference>
<dbReference type="Pfam" id="PF18025">
    <property type="entry name" value="FucT_N"/>
    <property type="match status" value="1"/>
</dbReference>
<gene>
    <name evidence="6" type="ORF">MKO06_08170</name>
</gene>
<organism evidence="6 7">
    <name type="scientific">Christiangramia oceanisediminis</name>
    <dbReference type="NCBI Taxonomy" id="2920386"/>
    <lineage>
        <taxon>Bacteria</taxon>
        <taxon>Pseudomonadati</taxon>
        <taxon>Bacteroidota</taxon>
        <taxon>Flavobacteriia</taxon>
        <taxon>Flavobacteriales</taxon>
        <taxon>Flavobacteriaceae</taxon>
        <taxon>Christiangramia</taxon>
    </lineage>
</organism>
<name>A0A9X2I5P1_9FLAO</name>
<feature type="domain" description="Fucosyltransferase C-terminal" evidence="4">
    <location>
        <begin position="116"/>
        <end position="252"/>
    </location>
</feature>
<dbReference type="SUPFAM" id="SSF53756">
    <property type="entry name" value="UDP-Glycosyltransferase/glycogen phosphorylase"/>
    <property type="match status" value="1"/>
</dbReference>
<dbReference type="EMBL" id="JANCNS010000002">
    <property type="protein sequence ID" value="MCP9199877.1"/>
    <property type="molecule type" value="Genomic_DNA"/>
</dbReference>
<dbReference type="Proteomes" id="UP001155280">
    <property type="component" value="Unassembled WGS sequence"/>
</dbReference>
<dbReference type="InterPro" id="IPR055270">
    <property type="entry name" value="Glyco_tran_10_C"/>
</dbReference>
<keyword evidence="2" id="KW-0328">Glycosyltransferase</keyword>
<dbReference type="RefSeq" id="WP_241551690.1">
    <property type="nucleotide sequence ID" value="NZ_JANCNS010000002.1"/>
</dbReference>
<dbReference type="PANTHER" id="PTHR11929">
    <property type="entry name" value="ALPHA- 1,3 -FUCOSYLTRANSFERASE"/>
    <property type="match status" value="1"/>
</dbReference>
<evidence type="ECO:0000313" key="7">
    <source>
        <dbReference type="Proteomes" id="UP001155280"/>
    </source>
</evidence>
<protein>
    <submittedName>
        <fullName evidence="6">Glycosyltransferase family 10</fullName>
    </submittedName>
</protein>
<proteinExistence type="inferred from homology"/>
<feature type="domain" description="Alpha-(1,3)-fucosyltransferase FucT N-terminal" evidence="5">
    <location>
        <begin position="6"/>
        <end position="97"/>
    </location>
</feature>
<evidence type="ECO:0000256" key="2">
    <source>
        <dbReference type="ARBA" id="ARBA00022676"/>
    </source>
</evidence>
<reference evidence="6" key="1">
    <citation type="submission" date="2022-07" db="EMBL/GenBank/DDBJ databases">
        <title>Gramela sediminis sp. nov., isolated from deep-sea sediment of the Indian Ocean.</title>
        <authorList>
            <person name="Shi H."/>
        </authorList>
    </citation>
    <scope>NUCLEOTIDE SEQUENCE</scope>
    <source>
        <strain evidence="6">GC03-9</strain>
    </source>
</reference>
<dbReference type="AlphaFoldDB" id="A0A9X2I5P1"/>
<keyword evidence="3" id="KW-0808">Transferase</keyword>
<evidence type="ECO:0000256" key="3">
    <source>
        <dbReference type="ARBA" id="ARBA00022679"/>
    </source>
</evidence>
<dbReference type="Gene3D" id="3.40.50.11660">
    <property type="entry name" value="Glycosyl transferase family 10, C-terminal domain"/>
    <property type="match status" value="1"/>
</dbReference>
<dbReference type="InterPro" id="IPR038577">
    <property type="entry name" value="GT10-like_C_sf"/>
</dbReference>
<dbReference type="GO" id="GO:0016020">
    <property type="term" value="C:membrane"/>
    <property type="evidence" value="ECO:0007669"/>
    <property type="project" value="InterPro"/>
</dbReference>
<dbReference type="PANTHER" id="PTHR11929:SF194">
    <property type="entry name" value="ALPHA-(1,3)-FUCOSYLTRANSFERASE 10"/>
    <property type="match status" value="1"/>
</dbReference>
<evidence type="ECO:0000259" key="4">
    <source>
        <dbReference type="Pfam" id="PF00852"/>
    </source>
</evidence>
<evidence type="ECO:0000259" key="5">
    <source>
        <dbReference type="Pfam" id="PF18025"/>
    </source>
</evidence>
<accession>A0A9X2I5P1</accession>
<comment type="caution">
    <text evidence="6">The sequence shown here is derived from an EMBL/GenBank/DDBJ whole genome shotgun (WGS) entry which is preliminary data.</text>
</comment>
<evidence type="ECO:0000313" key="6">
    <source>
        <dbReference type="EMBL" id="MCP9199877.1"/>
    </source>
</evidence>
<keyword evidence="7" id="KW-1185">Reference proteome</keyword>
<dbReference type="GO" id="GO:0008417">
    <property type="term" value="F:fucosyltransferase activity"/>
    <property type="evidence" value="ECO:0007669"/>
    <property type="project" value="InterPro"/>
</dbReference>
<comment type="similarity">
    <text evidence="1">Belongs to the glycosyltransferase 10 family.</text>
</comment>
<evidence type="ECO:0000256" key="1">
    <source>
        <dbReference type="ARBA" id="ARBA00008919"/>
    </source>
</evidence>
<dbReference type="InterPro" id="IPR041058">
    <property type="entry name" value="FucT_N"/>
</dbReference>
<dbReference type="Pfam" id="PF00852">
    <property type="entry name" value="Glyco_transf_10"/>
    <property type="match status" value="1"/>
</dbReference>